<dbReference type="SUPFAM" id="SSF53335">
    <property type="entry name" value="S-adenosyl-L-methionine-dependent methyltransferases"/>
    <property type="match status" value="1"/>
</dbReference>
<dbReference type="Gene3D" id="3.40.50.150">
    <property type="entry name" value="Vaccinia Virus protein VP39"/>
    <property type="match status" value="1"/>
</dbReference>
<keyword evidence="3" id="KW-0808">Transferase</keyword>
<dbReference type="InterPro" id="IPR056743">
    <property type="entry name" value="TRM5-TYW2-like_MTfase"/>
</dbReference>
<dbReference type="AlphaFoldDB" id="A0A098VPE3"/>
<evidence type="ECO:0000313" key="7">
    <source>
        <dbReference type="EMBL" id="KGG50863.1"/>
    </source>
</evidence>
<dbReference type="VEuPathDB" id="MicrosporidiaDB:DI09_52p160"/>
<protein>
    <recommendedName>
        <fullName evidence="6">SAM-dependent methyltransferase TRM5/TYW2-type domain-containing protein</fullName>
    </recommendedName>
</protein>
<gene>
    <name evidence="7" type="ORF">DI09_52p160</name>
</gene>
<reference evidence="7 8" key="1">
    <citation type="submission" date="2014-04" db="EMBL/GenBank/DDBJ databases">
        <title>A new species of microsporidia sheds light on the evolution of extreme parasitism.</title>
        <authorList>
            <person name="Haag K.L."/>
            <person name="James T.Y."/>
            <person name="Larsson R."/>
            <person name="Schaer T.M."/>
            <person name="Refardt D."/>
            <person name="Pombert J.-F."/>
            <person name="Ebert D."/>
        </authorList>
    </citation>
    <scope>NUCLEOTIDE SEQUENCE [LARGE SCALE GENOMIC DNA]</scope>
    <source>
        <strain evidence="7 8">UGP3</strain>
        <tissue evidence="7">Spores</tissue>
    </source>
</reference>
<dbReference type="InterPro" id="IPR029063">
    <property type="entry name" value="SAM-dependent_MTases_sf"/>
</dbReference>
<evidence type="ECO:0000256" key="3">
    <source>
        <dbReference type="ARBA" id="ARBA00022679"/>
    </source>
</evidence>
<feature type="domain" description="SAM-dependent methyltransferase TRM5/TYW2-type" evidence="6">
    <location>
        <begin position="1"/>
        <end position="175"/>
    </location>
</feature>
<dbReference type="GO" id="GO:0005737">
    <property type="term" value="C:cytoplasm"/>
    <property type="evidence" value="ECO:0007669"/>
    <property type="project" value="TreeGrafter"/>
</dbReference>
<dbReference type="InterPro" id="IPR030382">
    <property type="entry name" value="MeTrfase_TRM5/TYW2"/>
</dbReference>
<accession>A0A098VPE3</accession>
<comment type="caution">
    <text evidence="7">The sequence shown here is derived from an EMBL/GenBank/DDBJ whole genome shotgun (WGS) entry which is preliminary data.</text>
</comment>
<keyword evidence="5" id="KW-0819">tRNA processing</keyword>
<evidence type="ECO:0000259" key="6">
    <source>
        <dbReference type="PROSITE" id="PS51684"/>
    </source>
</evidence>
<dbReference type="CDD" id="cd02440">
    <property type="entry name" value="AdoMet_MTases"/>
    <property type="match status" value="1"/>
</dbReference>
<evidence type="ECO:0000256" key="1">
    <source>
        <dbReference type="ARBA" id="ARBA00022490"/>
    </source>
</evidence>
<dbReference type="HOGENOM" id="CLU_1278506_0_0_1"/>
<dbReference type="RefSeq" id="XP_013237290.1">
    <property type="nucleotide sequence ID" value="XM_013381836.1"/>
</dbReference>
<dbReference type="OrthoDB" id="408788at2759"/>
<dbReference type="PANTHER" id="PTHR23245:SF36">
    <property type="entry name" value="TRNA (GUANINE(37)-N1)-METHYLTRANSFERASE"/>
    <property type="match status" value="1"/>
</dbReference>
<sequence>MFAGIGPFAIPAAKRGCTVYANDLNPVSIKYLTQNARQNKVEHAIKIFNLDAKEFVREAVNMLPRNIHFDHVVMNLPAFSLEFIPDLVSALRGKQSSHPNKPADDLPLAKKARECAPSSSTIIHCYLFARTGEDPLQMILDIIGPLQLSPPTSAHKVRTVSPSKSMYCVSFSLSH</sequence>
<keyword evidence="4" id="KW-0949">S-adenosyl-L-methionine</keyword>
<proteinExistence type="predicted"/>
<dbReference type="Proteomes" id="UP000029725">
    <property type="component" value="Unassembled WGS sequence"/>
</dbReference>
<dbReference type="PANTHER" id="PTHR23245">
    <property type="entry name" value="TRNA METHYLTRANSFERASE"/>
    <property type="match status" value="1"/>
</dbReference>
<dbReference type="GO" id="GO:0002939">
    <property type="term" value="P:tRNA N1-guanine methylation"/>
    <property type="evidence" value="ECO:0007669"/>
    <property type="project" value="TreeGrafter"/>
</dbReference>
<keyword evidence="1" id="KW-0963">Cytoplasm</keyword>
<evidence type="ECO:0000256" key="5">
    <source>
        <dbReference type="ARBA" id="ARBA00022694"/>
    </source>
</evidence>
<evidence type="ECO:0000256" key="4">
    <source>
        <dbReference type="ARBA" id="ARBA00022691"/>
    </source>
</evidence>
<keyword evidence="8" id="KW-1185">Reference proteome</keyword>
<dbReference type="GO" id="GO:0008175">
    <property type="term" value="F:tRNA methyltransferase activity"/>
    <property type="evidence" value="ECO:0007669"/>
    <property type="project" value="TreeGrafter"/>
</dbReference>
<keyword evidence="2" id="KW-0489">Methyltransferase</keyword>
<dbReference type="EMBL" id="JMKJ01000477">
    <property type="protein sequence ID" value="KGG50863.1"/>
    <property type="molecule type" value="Genomic_DNA"/>
</dbReference>
<dbReference type="PROSITE" id="PS51684">
    <property type="entry name" value="SAM_MT_TRM5_TYW2"/>
    <property type="match status" value="1"/>
</dbReference>
<dbReference type="Pfam" id="PF02475">
    <property type="entry name" value="TRM5-TYW2_MTfase"/>
    <property type="match status" value="1"/>
</dbReference>
<dbReference type="GeneID" id="25260250"/>
<evidence type="ECO:0000256" key="2">
    <source>
        <dbReference type="ARBA" id="ARBA00022603"/>
    </source>
</evidence>
<evidence type="ECO:0000313" key="8">
    <source>
        <dbReference type="Proteomes" id="UP000029725"/>
    </source>
</evidence>
<organism evidence="7 8">
    <name type="scientific">Mitosporidium daphniae</name>
    <dbReference type="NCBI Taxonomy" id="1485682"/>
    <lineage>
        <taxon>Eukaryota</taxon>
        <taxon>Fungi</taxon>
        <taxon>Fungi incertae sedis</taxon>
        <taxon>Microsporidia</taxon>
        <taxon>Mitosporidium</taxon>
    </lineage>
</organism>
<name>A0A098VPE3_9MICR</name>